<dbReference type="PANTHER" id="PTHR22726:SF1">
    <property type="entry name" value="METALLOENDOPEPTIDASE OMA1, MITOCHONDRIAL"/>
    <property type="match status" value="1"/>
</dbReference>
<dbReference type="GO" id="GO:0005743">
    <property type="term" value="C:mitochondrial inner membrane"/>
    <property type="evidence" value="ECO:0007669"/>
    <property type="project" value="TreeGrafter"/>
</dbReference>
<keyword evidence="1 6" id="KW-0645">Protease</keyword>
<protein>
    <submittedName>
        <fullName evidence="8">Peptidase</fullName>
    </submittedName>
</protein>
<dbReference type="GO" id="GO:0034982">
    <property type="term" value="P:mitochondrial protein processing"/>
    <property type="evidence" value="ECO:0007669"/>
    <property type="project" value="TreeGrafter"/>
</dbReference>
<name>A0A2I1D961_ASPC2</name>
<dbReference type="OrthoDB" id="7464992at2759"/>
<dbReference type="CDD" id="cd07331">
    <property type="entry name" value="M48C_Oma1_like"/>
    <property type="match status" value="1"/>
</dbReference>
<dbReference type="GO" id="GO:0046872">
    <property type="term" value="F:metal ion binding"/>
    <property type="evidence" value="ECO:0007669"/>
    <property type="project" value="UniProtKB-KW"/>
</dbReference>
<dbReference type="InterPro" id="IPR001915">
    <property type="entry name" value="Peptidase_M48"/>
</dbReference>
<dbReference type="GO" id="GO:0004222">
    <property type="term" value="F:metalloendopeptidase activity"/>
    <property type="evidence" value="ECO:0007669"/>
    <property type="project" value="InterPro"/>
</dbReference>
<keyword evidence="4 6" id="KW-0862">Zinc</keyword>
<evidence type="ECO:0000256" key="6">
    <source>
        <dbReference type="RuleBase" id="RU003983"/>
    </source>
</evidence>
<reference evidence="8" key="1">
    <citation type="submission" date="2016-12" db="EMBL/GenBank/DDBJ databases">
        <title>The genomes of Aspergillus section Nigri reveals drivers in fungal speciation.</title>
        <authorList>
            <consortium name="DOE Joint Genome Institute"/>
            <person name="Vesth T.C."/>
            <person name="Nybo J."/>
            <person name="Theobald S."/>
            <person name="Brandl J."/>
            <person name="Frisvad J.C."/>
            <person name="Nielsen K.F."/>
            <person name="Lyhne E.K."/>
            <person name="Kogle M.E."/>
            <person name="Kuo A."/>
            <person name="Riley R."/>
            <person name="Clum A."/>
            <person name="Nolan M."/>
            <person name="Lipzen A."/>
            <person name="Salamov A."/>
            <person name="Henrissat B."/>
            <person name="Wiebenga A."/>
            <person name="De vries R.P."/>
            <person name="Grigoriev I.V."/>
            <person name="Mortensen U.H."/>
            <person name="Andersen M.R."/>
            <person name="Baker S.E."/>
        </authorList>
    </citation>
    <scope>NUCLEOTIDE SEQUENCE</scope>
    <source>
        <strain evidence="8">IBT 28561</strain>
    </source>
</reference>
<sequence>MFRPSITKPLVRQAPLSFFTPSAFLPACPPPATSPFSFSRALSTSAPSRFFRSSNRPFQSLSQTLHRGHRRPFSSAGPRWNRYQRFGDGQRPLVIEDHNAGRKVIIVVCIAGGFYAYNLEDVEMTGRRRFNCFSHAQELKVGMQSYEELLEENHGHILPYDHPLSQKVDAVLQRLIPVAPLEGASWRVHVIDDINTPNAFVLPGGKVFVYTGILPYCQNEDGLAAVLGHEIAHVLAHHPAERMSNSLIAMVAATGVSFLFDISGQIPAMMLSLVYRLPNSRVQEAEADSIGLTLMAKACFNPEEAYSLWSRMEQRGASEPPQFLSTHPSNYNRMESIREQLFKAQSIYEDSGCQILGGFVPDFEEAYSQMS</sequence>
<dbReference type="EMBL" id="MSFM01000003">
    <property type="protein sequence ID" value="PKY06413.1"/>
    <property type="molecule type" value="Genomic_DNA"/>
</dbReference>
<evidence type="ECO:0000256" key="5">
    <source>
        <dbReference type="ARBA" id="ARBA00023049"/>
    </source>
</evidence>
<dbReference type="RefSeq" id="XP_024695007.1">
    <property type="nucleotide sequence ID" value="XM_024838693.1"/>
</dbReference>
<dbReference type="AlphaFoldDB" id="A0A2I1D961"/>
<evidence type="ECO:0000256" key="2">
    <source>
        <dbReference type="ARBA" id="ARBA00022723"/>
    </source>
</evidence>
<dbReference type="Gene3D" id="3.30.2010.10">
    <property type="entry name" value="Metalloproteases ('zincins'), catalytic domain"/>
    <property type="match status" value="1"/>
</dbReference>
<evidence type="ECO:0000256" key="3">
    <source>
        <dbReference type="ARBA" id="ARBA00022801"/>
    </source>
</evidence>
<evidence type="ECO:0000313" key="8">
    <source>
        <dbReference type="EMBL" id="PKY06413.1"/>
    </source>
</evidence>
<dbReference type="Pfam" id="PF01435">
    <property type="entry name" value="Peptidase_M48"/>
    <property type="match status" value="1"/>
</dbReference>
<dbReference type="Proteomes" id="UP000234254">
    <property type="component" value="Unassembled WGS sequence"/>
</dbReference>
<proteinExistence type="inferred from homology"/>
<evidence type="ECO:0000256" key="4">
    <source>
        <dbReference type="ARBA" id="ARBA00022833"/>
    </source>
</evidence>
<evidence type="ECO:0000313" key="9">
    <source>
        <dbReference type="Proteomes" id="UP000234254"/>
    </source>
</evidence>
<feature type="domain" description="Peptidase M48" evidence="7">
    <location>
        <begin position="166"/>
        <end position="339"/>
    </location>
</feature>
<keyword evidence="2" id="KW-0479">Metal-binding</keyword>
<dbReference type="GO" id="GO:0006515">
    <property type="term" value="P:protein quality control for misfolded or incompletely synthesized proteins"/>
    <property type="evidence" value="ECO:0007669"/>
    <property type="project" value="TreeGrafter"/>
</dbReference>
<dbReference type="InterPro" id="IPR051156">
    <property type="entry name" value="Mito/Outer_Membr_Metalloprot"/>
</dbReference>
<gene>
    <name evidence="8" type="ORF">P168DRAFT_302762</name>
</gene>
<keyword evidence="5 6" id="KW-0482">Metalloprotease</keyword>
<organism evidence="8 9">
    <name type="scientific">Aspergillus campestris (strain IBT 28561)</name>
    <dbReference type="NCBI Taxonomy" id="1392248"/>
    <lineage>
        <taxon>Eukaryota</taxon>
        <taxon>Fungi</taxon>
        <taxon>Dikarya</taxon>
        <taxon>Ascomycota</taxon>
        <taxon>Pezizomycotina</taxon>
        <taxon>Eurotiomycetes</taxon>
        <taxon>Eurotiomycetidae</taxon>
        <taxon>Eurotiales</taxon>
        <taxon>Aspergillaceae</taxon>
        <taxon>Aspergillus</taxon>
        <taxon>Aspergillus subgen. Circumdati</taxon>
    </lineage>
</organism>
<evidence type="ECO:0000256" key="1">
    <source>
        <dbReference type="ARBA" id="ARBA00022670"/>
    </source>
</evidence>
<comment type="similarity">
    <text evidence="6">Belongs to the peptidase M48 family.</text>
</comment>
<keyword evidence="9" id="KW-1185">Reference proteome</keyword>
<dbReference type="VEuPathDB" id="FungiDB:P168DRAFT_302762"/>
<keyword evidence="3 6" id="KW-0378">Hydrolase</keyword>
<evidence type="ECO:0000259" key="7">
    <source>
        <dbReference type="Pfam" id="PF01435"/>
    </source>
</evidence>
<comment type="caution">
    <text evidence="8">The sequence shown here is derived from an EMBL/GenBank/DDBJ whole genome shotgun (WGS) entry which is preliminary data.</text>
</comment>
<comment type="cofactor">
    <cofactor evidence="6">
        <name>Zn(2+)</name>
        <dbReference type="ChEBI" id="CHEBI:29105"/>
    </cofactor>
    <text evidence="6">Binds 1 zinc ion per subunit.</text>
</comment>
<dbReference type="PANTHER" id="PTHR22726">
    <property type="entry name" value="METALLOENDOPEPTIDASE OMA1"/>
    <property type="match status" value="1"/>
</dbReference>
<dbReference type="GeneID" id="36546217"/>
<accession>A0A2I1D961</accession>